<sequence length="69" mass="7507">MVKGSQIRSVSALLSMLRSAKAMAASTASSSRWQPDRRLIAARSNTRLRPATLPNPIAQTTHAKFAQDQ</sequence>
<gene>
    <name evidence="2" type="ORF">ERS007661_04564</name>
</gene>
<evidence type="ECO:0000256" key="1">
    <source>
        <dbReference type="SAM" id="SignalP"/>
    </source>
</evidence>
<feature type="chain" id="PRO_5024915178" evidence="1">
    <location>
        <begin position="25"/>
        <end position="69"/>
    </location>
</feature>
<dbReference type="AlphaFoldDB" id="A0A655G041"/>
<protein>
    <submittedName>
        <fullName evidence="2">Uncharacterized protein</fullName>
    </submittedName>
</protein>
<evidence type="ECO:0000313" key="3">
    <source>
        <dbReference type="Proteomes" id="UP000039217"/>
    </source>
</evidence>
<proteinExistence type="predicted"/>
<dbReference type="EMBL" id="CQQC01002916">
    <property type="protein sequence ID" value="CNX29731.1"/>
    <property type="molecule type" value="Genomic_DNA"/>
</dbReference>
<evidence type="ECO:0000313" key="2">
    <source>
        <dbReference type="EMBL" id="CNX29731.1"/>
    </source>
</evidence>
<feature type="signal peptide" evidence="1">
    <location>
        <begin position="1"/>
        <end position="24"/>
    </location>
</feature>
<accession>A0A655G041</accession>
<keyword evidence="1" id="KW-0732">Signal</keyword>
<name>A0A655G041_MYCTX</name>
<reference evidence="2 3" key="1">
    <citation type="submission" date="2015-03" db="EMBL/GenBank/DDBJ databases">
        <authorList>
            <consortium name="Pathogen Informatics"/>
        </authorList>
    </citation>
    <scope>NUCLEOTIDE SEQUENCE [LARGE SCALE GENOMIC DNA]</scope>
    <source>
        <strain evidence="2 3">D00501624</strain>
    </source>
</reference>
<organism evidence="2 3">
    <name type="scientific">Mycobacterium tuberculosis</name>
    <dbReference type="NCBI Taxonomy" id="1773"/>
    <lineage>
        <taxon>Bacteria</taxon>
        <taxon>Bacillati</taxon>
        <taxon>Actinomycetota</taxon>
        <taxon>Actinomycetes</taxon>
        <taxon>Mycobacteriales</taxon>
        <taxon>Mycobacteriaceae</taxon>
        <taxon>Mycobacterium</taxon>
        <taxon>Mycobacterium tuberculosis complex</taxon>
    </lineage>
</organism>
<dbReference type="Proteomes" id="UP000039217">
    <property type="component" value="Unassembled WGS sequence"/>
</dbReference>